<dbReference type="PANTHER" id="PTHR32258">
    <property type="entry name" value="PROTEIN NETWORKED 4A"/>
    <property type="match status" value="1"/>
</dbReference>
<keyword evidence="6" id="KW-1185">Reference proteome</keyword>
<dbReference type="GeneID" id="104786609"/>
<dbReference type="InterPro" id="IPR011684">
    <property type="entry name" value="NAB"/>
</dbReference>
<dbReference type="PANTHER" id="PTHR32258:SF53">
    <property type="entry name" value="PROTEIN NETWORKED 4B"/>
    <property type="match status" value="1"/>
</dbReference>
<feature type="region of interest" description="Disordered" evidence="3">
    <location>
        <begin position="113"/>
        <end position="138"/>
    </location>
</feature>
<organism evidence="6 8">
    <name type="scientific">Camelina sativa</name>
    <name type="common">False flax</name>
    <name type="synonym">Myagrum sativum</name>
    <dbReference type="NCBI Taxonomy" id="90675"/>
    <lineage>
        <taxon>Eukaryota</taxon>
        <taxon>Viridiplantae</taxon>
        <taxon>Streptophyta</taxon>
        <taxon>Embryophyta</taxon>
        <taxon>Tracheophyta</taxon>
        <taxon>Spermatophyta</taxon>
        <taxon>Magnoliopsida</taxon>
        <taxon>eudicotyledons</taxon>
        <taxon>Gunneridae</taxon>
        <taxon>Pentapetalae</taxon>
        <taxon>rosids</taxon>
        <taxon>malvids</taxon>
        <taxon>Brassicales</taxon>
        <taxon>Brassicaceae</taxon>
        <taxon>Camelineae</taxon>
        <taxon>Camelina</taxon>
    </lineage>
</organism>
<evidence type="ECO:0000313" key="7">
    <source>
        <dbReference type="RefSeq" id="XP_010510351.1"/>
    </source>
</evidence>
<dbReference type="RefSeq" id="XP_019101406.1">
    <property type="nucleotide sequence ID" value="XM_019245861.1"/>
</dbReference>
<dbReference type="InterPro" id="IPR051861">
    <property type="entry name" value="NET_actin-binding_domain"/>
</dbReference>
<feature type="compositionally biased region" description="Polar residues" evidence="3">
    <location>
        <begin position="121"/>
        <end position="130"/>
    </location>
</feature>
<dbReference type="RefSeq" id="XP_010510351.1">
    <property type="nucleotide sequence ID" value="XM_010512049.2"/>
</dbReference>
<evidence type="ECO:0000259" key="5">
    <source>
        <dbReference type="PROSITE" id="PS51774"/>
    </source>
</evidence>
<comment type="similarity">
    <text evidence="2">Belongs to the NET family.</text>
</comment>
<keyword evidence="4" id="KW-0472">Membrane</keyword>
<evidence type="ECO:0000256" key="3">
    <source>
        <dbReference type="SAM" id="MobiDB-lite"/>
    </source>
</evidence>
<dbReference type="Pfam" id="PF07765">
    <property type="entry name" value="KIP1"/>
    <property type="match status" value="1"/>
</dbReference>
<evidence type="ECO:0000313" key="8">
    <source>
        <dbReference type="RefSeq" id="XP_019101406.1"/>
    </source>
</evidence>
<proteinExistence type="inferred from homology"/>
<name>A0ABM1RQW8_CAMSA</name>
<feature type="domain" description="NAB" evidence="5">
    <location>
        <begin position="21"/>
        <end position="101"/>
    </location>
</feature>
<reference evidence="6" key="2">
    <citation type="journal article" date="2014" name="Nat. Commun.">
        <title>The emerging biofuel crop Camelina sativa retains a highly undifferentiated hexaploid genome structure.</title>
        <authorList>
            <person name="Kagale S."/>
            <person name="Koh C."/>
            <person name="Nixon J."/>
            <person name="Bollina V."/>
            <person name="Clarke W.E."/>
            <person name="Tuteja R."/>
            <person name="Spillane C."/>
            <person name="Robinson S.J."/>
            <person name="Links M.G."/>
            <person name="Clarke C."/>
            <person name="Higgins E.E."/>
            <person name="Huebert T."/>
            <person name="Sharpe A.G."/>
            <person name="Parkin I.A."/>
        </authorList>
    </citation>
    <scope>NUCLEOTIDE SEQUENCE [LARGE SCALE GENOMIC DNA]</scope>
    <source>
        <strain evidence="6">r\DH55</strain>
    </source>
</reference>
<feature type="transmembrane region" description="Helical" evidence="4">
    <location>
        <begin position="145"/>
        <end position="165"/>
    </location>
</feature>
<dbReference type="Proteomes" id="UP000694864">
    <property type="component" value="Chromosome 5"/>
</dbReference>
<evidence type="ECO:0000256" key="4">
    <source>
        <dbReference type="SAM" id="Phobius"/>
    </source>
</evidence>
<dbReference type="PROSITE" id="PS51774">
    <property type="entry name" value="NAB"/>
    <property type="match status" value="1"/>
</dbReference>
<reference evidence="7 8" key="3">
    <citation type="submission" date="2025-05" db="UniProtKB">
        <authorList>
            <consortium name="RefSeq"/>
        </authorList>
    </citation>
    <scope>IDENTIFICATION</scope>
    <source>
        <tissue evidence="7 8">Leaf</tissue>
    </source>
</reference>
<keyword evidence="4" id="KW-1133">Transmembrane helix</keyword>
<keyword evidence="4" id="KW-0812">Transmembrane</keyword>
<protein>
    <submittedName>
        <fullName evidence="7 8">Protein NETWORKED 4B-like</fullName>
    </submittedName>
</protein>
<keyword evidence="1" id="KW-0175">Coiled coil</keyword>
<sequence>MAPSTAQSKKQLKRSMTKKSYAWRWDSHICPKNSKWLIENLEKMDDRVKHMLNVIEEDSDSFAKKAQMYYQKRPQLIQLVGEFYRMYRTLAERYDQVSGELQKNHHSLEIQSQSSFEISSPTQEMLSRSQSGHKEEEDSSSLTDIVNLTLFSFFCHIIIMVYVFSTID</sequence>
<accession>A0ABM1RQW8</accession>
<evidence type="ECO:0000256" key="1">
    <source>
        <dbReference type="ARBA" id="ARBA00023054"/>
    </source>
</evidence>
<reference evidence="6" key="1">
    <citation type="journal article" date="1997" name="Nucleic Acids Res.">
        <title>tRNAscan-SE: a program for improved detection of transfer RNA genes in genomic sequence.</title>
        <authorList>
            <person name="Lowe T.M."/>
            <person name="Eddy S.R."/>
        </authorList>
    </citation>
    <scope>NUCLEOTIDE SEQUENCE [LARGE SCALE GENOMIC DNA]</scope>
    <source>
        <strain evidence="6">r\DH55</strain>
    </source>
</reference>
<evidence type="ECO:0000313" key="6">
    <source>
        <dbReference type="Proteomes" id="UP000694864"/>
    </source>
</evidence>
<evidence type="ECO:0000256" key="2">
    <source>
        <dbReference type="ARBA" id="ARBA00038006"/>
    </source>
</evidence>
<gene>
    <name evidence="7 8" type="primary">LOC104786609</name>
</gene>